<feature type="compositionally biased region" description="Basic residues" evidence="1">
    <location>
        <begin position="109"/>
        <end position="118"/>
    </location>
</feature>
<comment type="caution">
    <text evidence="3">The sequence shown here is derived from an EMBL/GenBank/DDBJ whole genome shotgun (WGS) entry which is preliminary data.</text>
</comment>
<dbReference type="OrthoDB" id="885838at2"/>
<feature type="region of interest" description="Disordered" evidence="1">
    <location>
        <begin position="28"/>
        <end position="50"/>
    </location>
</feature>
<keyword evidence="2" id="KW-0732">Signal</keyword>
<sequence>MKRFLFAAAIAAAFLSAPQAQAQTIKKAAPQKAANSSVAPVTRPAEDDWGWDNDVPAEPVSGWDVPGAETPAVATSSADPMMQSSGVLVAPGMSSSPYRGTSTDYHGRPVAKVKSKRPRSVDVAQNDPMMQSSGVMLAPGMNTAPYRAVSTDYHGRPLRKASSAGVVAAQPTPENTTVAAGW</sequence>
<organism evidence="3 4">
    <name type="scientific">Hymenobacter metallilatus</name>
    <dbReference type="NCBI Taxonomy" id="2493666"/>
    <lineage>
        <taxon>Bacteria</taxon>
        <taxon>Pseudomonadati</taxon>
        <taxon>Bacteroidota</taxon>
        <taxon>Cytophagia</taxon>
        <taxon>Cytophagales</taxon>
        <taxon>Hymenobacteraceae</taxon>
        <taxon>Hymenobacter</taxon>
    </lineage>
</organism>
<evidence type="ECO:0000313" key="3">
    <source>
        <dbReference type="EMBL" id="RSK37359.1"/>
    </source>
</evidence>
<feature type="region of interest" description="Disordered" evidence="1">
    <location>
        <begin position="94"/>
        <end position="122"/>
    </location>
</feature>
<protein>
    <submittedName>
        <fullName evidence="3">Uncharacterized protein</fullName>
    </submittedName>
</protein>
<feature type="compositionally biased region" description="Polar residues" evidence="1">
    <location>
        <begin position="94"/>
        <end position="104"/>
    </location>
</feature>
<reference evidence="3 4" key="1">
    <citation type="submission" date="2018-12" db="EMBL/GenBank/DDBJ databases">
        <authorList>
            <person name="Feng G."/>
            <person name="Zhu H."/>
        </authorList>
    </citation>
    <scope>NUCLEOTIDE SEQUENCE [LARGE SCALE GENOMIC DNA]</scope>
    <source>
        <strain evidence="3 4">9PBR-2</strain>
    </source>
</reference>
<evidence type="ECO:0000256" key="2">
    <source>
        <dbReference type="SAM" id="SignalP"/>
    </source>
</evidence>
<name>A0A3R9NTM6_9BACT</name>
<feature type="signal peptide" evidence="2">
    <location>
        <begin position="1"/>
        <end position="22"/>
    </location>
</feature>
<dbReference type="RefSeq" id="WP_125425927.1">
    <property type="nucleotide sequence ID" value="NZ_RWIS01000001.1"/>
</dbReference>
<keyword evidence="4" id="KW-1185">Reference proteome</keyword>
<feature type="chain" id="PRO_5018599989" evidence="2">
    <location>
        <begin position="23"/>
        <end position="182"/>
    </location>
</feature>
<dbReference type="EMBL" id="RWIS01000001">
    <property type="protein sequence ID" value="RSK37359.1"/>
    <property type="molecule type" value="Genomic_DNA"/>
</dbReference>
<dbReference type="Proteomes" id="UP000280066">
    <property type="component" value="Unassembled WGS sequence"/>
</dbReference>
<evidence type="ECO:0000313" key="4">
    <source>
        <dbReference type="Proteomes" id="UP000280066"/>
    </source>
</evidence>
<gene>
    <name evidence="3" type="ORF">EI290_01520</name>
</gene>
<evidence type="ECO:0000256" key="1">
    <source>
        <dbReference type="SAM" id="MobiDB-lite"/>
    </source>
</evidence>
<accession>A0A3R9NTM6</accession>
<dbReference type="AlphaFoldDB" id="A0A3R9NTM6"/>
<proteinExistence type="predicted"/>